<organism evidence="2">
    <name type="scientific">Cacopsylla melanoneura</name>
    <dbReference type="NCBI Taxonomy" id="428564"/>
    <lineage>
        <taxon>Eukaryota</taxon>
        <taxon>Metazoa</taxon>
        <taxon>Ecdysozoa</taxon>
        <taxon>Arthropoda</taxon>
        <taxon>Hexapoda</taxon>
        <taxon>Insecta</taxon>
        <taxon>Pterygota</taxon>
        <taxon>Neoptera</taxon>
        <taxon>Paraneoptera</taxon>
        <taxon>Hemiptera</taxon>
        <taxon>Sternorrhyncha</taxon>
        <taxon>Psylloidea</taxon>
        <taxon>Psyllidae</taxon>
        <taxon>Psyllinae</taxon>
        <taxon>Cacopsylla</taxon>
    </lineage>
</organism>
<evidence type="ECO:0000256" key="1">
    <source>
        <dbReference type="SAM" id="SignalP"/>
    </source>
</evidence>
<feature type="chain" id="PRO_5034436402" evidence="1">
    <location>
        <begin position="21"/>
        <end position="107"/>
    </location>
</feature>
<proteinExistence type="predicted"/>
<name>A0A8D8QYA6_9HEMI</name>
<dbReference type="AlphaFoldDB" id="A0A8D8QYA6"/>
<protein>
    <submittedName>
        <fullName evidence="2">Uncharacterized protein</fullName>
    </submittedName>
</protein>
<feature type="signal peptide" evidence="1">
    <location>
        <begin position="1"/>
        <end position="20"/>
    </location>
</feature>
<accession>A0A8D8QYA6</accession>
<sequence>MGDCLSIFCFGLGTYLNVLTTLTSTHVNSQHQSIFNKISTHWVQKCYMVQIALGLKQQNILLQIGINYVTAYSNNKIKLIIKYNIITGCFKVPCTNLVPELGKDINL</sequence>
<dbReference type="EMBL" id="HBUF01105845">
    <property type="protein sequence ID" value="CAG6639177.1"/>
    <property type="molecule type" value="Transcribed_RNA"/>
</dbReference>
<reference evidence="2" key="1">
    <citation type="submission" date="2021-05" db="EMBL/GenBank/DDBJ databases">
        <authorList>
            <person name="Alioto T."/>
            <person name="Alioto T."/>
            <person name="Gomez Garrido J."/>
        </authorList>
    </citation>
    <scope>NUCLEOTIDE SEQUENCE</scope>
</reference>
<keyword evidence="1" id="KW-0732">Signal</keyword>
<evidence type="ECO:0000313" key="2">
    <source>
        <dbReference type="EMBL" id="CAG6639177.1"/>
    </source>
</evidence>